<dbReference type="EMBL" id="SHKL01000001">
    <property type="protein sequence ID" value="RZT86078.1"/>
    <property type="molecule type" value="Genomic_DNA"/>
</dbReference>
<accession>A0A4Q7UYD2</accession>
<dbReference type="InterPro" id="IPR051678">
    <property type="entry name" value="AGP_Transferase"/>
</dbReference>
<evidence type="ECO:0000313" key="5">
    <source>
        <dbReference type="Proteomes" id="UP000291591"/>
    </source>
</evidence>
<keyword evidence="4" id="KW-0808">Transferase</keyword>
<dbReference type="Pfam" id="PF19802">
    <property type="entry name" value="DUF6285"/>
    <property type="match status" value="1"/>
</dbReference>
<dbReference type="PANTHER" id="PTHR21310">
    <property type="entry name" value="AMINOGLYCOSIDE PHOSPHOTRANSFERASE-RELATED-RELATED"/>
    <property type="match status" value="1"/>
</dbReference>
<proteinExistence type="predicted"/>
<dbReference type="SUPFAM" id="SSF56112">
    <property type="entry name" value="Protein kinase-like (PK-like)"/>
    <property type="match status" value="1"/>
</dbReference>
<feature type="domain" description="Aminoglycoside phosphotransferase" evidence="2">
    <location>
        <begin position="23"/>
        <end position="289"/>
    </location>
</feature>
<dbReference type="CDD" id="cd05154">
    <property type="entry name" value="ACAD10_11_N-like"/>
    <property type="match status" value="1"/>
</dbReference>
<gene>
    <name evidence="4" type="ORF">EV383_2966</name>
</gene>
<feature type="compositionally biased region" description="Low complexity" evidence="1">
    <location>
        <begin position="98"/>
        <end position="111"/>
    </location>
</feature>
<evidence type="ECO:0000313" key="4">
    <source>
        <dbReference type="EMBL" id="RZT86078.1"/>
    </source>
</evidence>
<dbReference type="Gene3D" id="3.90.1200.10">
    <property type="match status" value="1"/>
</dbReference>
<keyword evidence="5" id="KW-1185">Reference proteome</keyword>
<evidence type="ECO:0000256" key="1">
    <source>
        <dbReference type="SAM" id="MobiDB-lite"/>
    </source>
</evidence>
<dbReference type="Proteomes" id="UP000291591">
    <property type="component" value="Unassembled WGS sequence"/>
</dbReference>
<feature type="region of interest" description="Disordered" evidence="1">
    <location>
        <begin position="92"/>
        <end position="111"/>
    </location>
</feature>
<dbReference type="RefSeq" id="WP_242623103.1">
    <property type="nucleotide sequence ID" value="NZ_SHKL01000001.1"/>
</dbReference>
<evidence type="ECO:0000259" key="2">
    <source>
        <dbReference type="Pfam" id="PF01636"/>
    </source>
</evidence>
<dbReference type="InterPro" id="IPR002575">
    <property type="entry name" value="Aminoglycoside_PTrfase"/>
</dbReference>
<dbReference type="PANTHER" id="PTHR21310:SF57">
    <property type="entry name" value="BLR2944 PROTEIN"/>
    <property type="match status" value="1"/>
</dbReference>
<dbReference type="Gene3D" id="3.30.200.20">
    <property type="entry name" value="Phosphorylase Kinase, domain 1"/>
    <property type="match status" value="1"/>
</dbReference>
<reference evidence="4 5" key="1">
    <citation type="submission" date="2019-02" db="EMBL/GenBank/DDBJ databases">
        <title>Sequencing the genomes of 1000 actinobacteria strains.</title>
        <authorList>
            <person name="Klenk H.-P."/>
        </authorList>
    </citation>
    <scope>NUCLEOTIDE SEQUENCE [LARGE SCALE GENOMIC DNA]</scope>
    <source>
        <strain evidence="4 5">DSM 45779</strain>
    </source>
</reference>
<comment type="caution">
    <text evidence="4">The sequence shown here is derived from an EMBL/GenBank/DDBJ whole genome shotgun (WGS) entry which is preliminary data.</text>
</comment>
<dbReference type="InterPro" id="IPR041726">
    <property type="entry name" value="ACAD10_11_N"/>
</dbReference>
<dbReference type="Pfam" id="PF01636">
    <property type="entry name" value="APH"/>
    <property type="match status" value="1"/>
</dbReference>
<name>A0A4Q7UYD2_PSEST</name>
<dbReference type="InterPro" id="IPR011009">
    <property type="entry name" value="Kinase-like_dom_sf"/>
</dbReference>
<dbReference type="InterPro" id="IPR046252">
    <property type="entry name" value="DUF6285"/>
</dbReference>
<keyword evidence="4" id="KW-0418">Kinase</keyword>
<dbReference type="AlphaFoldDB" id="A0A4Q7UYD2"/>
<dbReference type="GO" id="GO:0016301">
    <property type="term" value="F:kinase activity"/>
    <property type="evidence" value="ECO:0007669"/>
    <property type="project" value="UniProtKB-KW"/>
</dbReference>
<organism evidence="4 5">
    <name type="scientific">Pseudonocardia sediminis</name>
    <dbReference type="NCBI Taxonomy" id="1397368"/>
    <lineage>
        <taxon>Bacteria</taxon>
        <taxon>Bacillati</taxon>
        <taxon>Actinomycetota</taxon>
        <taxon>Actinomycetes</taxon>
        <taxon>Pseudonocardiales</taxon>
        <taxon>Pseudonocardiaceae</taxon>
        <taxon>Pseudonocardia</taxon>
    </lineage>
</organism>
<sequence>MDGAALEAVLRRAWGTTVQVTGLSRLAGGASRETWAFDATPGGGPDGGSAPVPLVLRRDRPDDADAAGMAREAAAFTAAAAAGVPVPRLHAHGDGAVPASEDGGAPASGGPAVGTPFLIVDRIDGETIPRRLLRDERWAAVRPRLARELGRVLARIHTIPPADVLTPGVGDHLGTGDRLDALRDRHDRFGEPNPALELVFRWLELHRPPVVEPHLVHGDFRTGNLLIGPGPDGTDGTDGVLGVLDWELVHAGDPMEDLGWLCGKAWRFGSPEPVGGFGPYDELFDGYAEVAGTRPDPGVVRWWEVFAAVHWAVICRMQAERHLSGTERTVEMAVLGRRAAESEHDALLALGLTAPAAVPDLLDEPARAADLHGRPTVDELLEAVSGFLTDELPDALDDARLRFSARVAANALAIARRELRAGPAHDVAHRERLAALGVTGDTALAAAIRAGGMDGRADVVDAVRADVVARLRVANPRHTGRPG</sequence>
<evidence type="ECO:0000259" key="3">
    <source>
        <dbReference type="Pfam" id="PF19802"/>
    </source>
</evidence>
<protein>
    <submittedName>
        <fullName evidence="4">Aminoglycoside phosphotransferase (APT) family kinase protein</fullName>
    </submittedName>
</protein>
<feature type="domain" description="DUF6285" evidence="3">
    <location>
        <begin position="398"/>
        <end position="477"/>
    </location>
</feature>